<evidence type="ECO:0000256" key="3">
    <source>
        <dbReference type="ARBA" id="ARBA00023163"/>
    </source>
</evidence>
<keyword evidence="3" id="KW-0804">Transcription</keyword>
<dbReference type="GO" id="GO:0043565">
    <property type="term" value="F:sequence-specific DNA binding"/>
    <property type="evidence" value="ECO:0007669"/>
    <property type="project" value="InterPro"/>
</dbReference>
<dbReference type="PROSITE" id="PS00041">
    <property type="entry name" value="HTH_ARAC_FAMILY_1"/>
    <property type="match status" value="1"/>
</dbReference>
<keyword evidence="4" id="KW-0812">Transmembrane</keyword>
<comment type="caution">
    <text evidence="6">The sequence shown here is derived from an EMBL/GenBank/DDBJ whole genome shotgun (WGS) entry which is preliminary data.</text>
</comment>
<evidence type="ECO:0000313" key="7">
    <source>
        <dbReference type="Proteomes" id="UP000483362"/>
    </source>
</evidence>
<dbReference type="Proteomes" id="UP000483362">
    <property type="component" value="Unassembled WGS sequence"/>
</dbReference>
<dbReference type="PANTHER" id="PTHR43280">
    <property type="entry name" value="ARAC-FAMILY TRANSCRIPTIONAL REGULATOR"/>
    <property type="match status" value="1"/>
</dbReference>
<dbReference type="SUPFAM" id="SSF46689">
    <property type="entry name" value="Homeodomain-like"/>
    <property type="match status" value="1"/>
</dbReference>
<evidence type="ECO:0000256" key="2">
    <source>
        <dbReference type="ARBA" id="ARBA00023125"/>
    </source>
</evidence>
<keyword evidence="7" id="KW-1185">Reference proteome</keyword>
<dbReference type="SUPFAM" id="SSF48452">
    <property type="entry name" value="TPR-like"/>
    <property type="match status" value="1"/>
</dbReference>
<organism evidence="6 7">
    <name type="scientific">Sodaliphilus pleomorphus</name>
    <dbReference type="NCBI Taxonomy" id="2606626"/>
    <lineage>
        <taxon>Bacteria</taxon>
        <taxon>Pseudomonadati</taxon>
        <taxon>Bacteroidota</taxon>
        <taxon>Bacteroidia</taxon>
        <taxon>Bacteroidales</taxon>
        <taxon>Muribaculaceae</taxon>
        <taxon>Sodaliphilus</taxon>
    </lineage>
</organism>
<feature type="domain" description="HTH araC/xylS-type" evidence="5">
    <location>
        <begin position="451"/>
        <end position="559"/>
    </location>
</feature>
<evidence type="ECO:0000259" key="5">
    <source>
        <dbReference type="PROSITE" id="PS01124"/>
    </source>
</evidence>
<feature type="transmembrane region" description="Helical" evidence="4">
    <location>
        <begin position="387"/>
        <end position="410"/>
    </location>
</feature>
<accession>A0A6L5XEL5</accession>
<dbReference type="RefSeq" id="WP_154328694.1">
    <property type="nucleotide sequence ID" value="NZ_CP045696.1"/>
</dbReference>
<dbReference type="InterPro" id="IPR011990">
    <property type="entry name" value="TPR-like_helical_dom_sf"/>
</dbReference>
<dbReference type="InterPro" id="IPR009057">
    <property type="entry name" value="Homeodomain-like_sf"/>
</dbReference>
<keyword evidence="4" id="KW-1133">Transmembrane helix</keyword>
<dbReference type="InterPro" id="IPR018062">
    <property type="entry name" value="HTH_AraC-typ_CS"/>
</dbReference>
<keyword evidence="4" id="KW-0472">Membrane</keyword>
<dbReference type="EMBL" id="VULT01000009">
    <property type="protein sequence ID" value="MSS17464.1"/>
    <property type="molecule type" value="Genomic_DNA"/>
</dbReference>
<proteinExistence type="predicted"/>
<evidence type="ECO:0000256" key="1">
    <source>
        <dbReference type="ARBA" id="ARBA00023015"/>
    </source>
</evidence>
<dbReference type="AlphaFoldDB" id="A0A6L5XEL5"/>
<keyword evidence="1" id="KW-0805">Transcription regulation</keyword>
<protein>
    <submittedName>
        <fullName evidence="6">AraC family transcriptional regulator</fullName>
    </submittedName>
</protein>
<dbReference type="Pfam" id="PF12833">
    <property type="entry name" value="HTH_18"/>
    <property type="match status" value="1"/>
</dbReference>
<dbReference type="Gene3D" id="1.25.40.10">
    <property type="entry name" value="Tetratricopeptide repeat domain"/>
    <property type="match status" value="1"/>
</dbReference>
<dbReference type="SMART" id="SM00342">
    <property type="entry name" value="HTH_ARAC"/>
    <property type="match status" value="1"/>
</dbReference>
<dbReference type="GO" id="GO:0003700">
    <property type="term" value="F:DNA-binding transcription factor activity"/>
    <property type="evidence" value="ECO:0007669"/>
    <property type="project" value="InterPro"/>
</dbReference>
<dbReference type="PANTHER" id="PTHR43280:SF29">
    <property type="entry name" value="ARAC-FAMILY TRANSCRIPTIONAL REGULATOR"/>
    <property type="match status" value="1"/>
</dbReference>
<reference evidence="6 7" key="1">
    <citation type="submission" date="2019-08" db="EMBL/GenBank/DDBJ databases">
        <title>In-depth cultivation of the pig gut microbiome towards novel bacterial diversity and tailored functional studies.</title>
        <authorList>
            <person name="Wylensek D."/>
            <person name="Hitch T.C.A."/>
            <person name="Clavel T."/>
        </authorList>
    </citation>
    <scope>NUCLEOTIDE SEQUENCE [LARGE SCALE GENOMIC DNA]</scope>
    <source>
        <strain evidence="6 7">Oil-RF-744-WCA-WT-10</strain>
    </source>
</reference>
<dbReference type="PROSITE" id="PS01124">
    <property type="entry name" value="HTH_ARAC_FAMILY_2"/>
    <property type="match status" value="1"/>
</dbReference>
<keyword evidence="2" id="KW-0238">DNA-binding</keyword>
<sequence>MKYFRKTSLGDNKCVAMALSAHHLLTVCLTIVLLAFAPSLTAHPLRATTTDMATYRRLSEKSTAMLMMKAGKFLHSPNGQDSALLYYTIVANRYNDDGIGDAERRECITAMNNAGYLYYAFYNDYDKAYTTLRQALQLAAKSGDKYYEAMINLNMANIKSVFLDVQGDQPQLAWATLQLYRKAFYQSVEIRNWPLAVGIFTNMLDENFVGEPLLYSQLRKDIAAFKRMRIPAGTPLLDFTNATISCVEAIQSHDYARALAATYAMERNIESRDTPKRFAADALGLRTKIFSLMHDDRRAVKTMLEGVDLCKSNHIDDGLMHFYLMLNRFYLSRGDSAKAQRYRLDYLELKEKILTENNLQSVSRLEFLYDLREANTTVERLTEQKHWLNIITTVIIGFAIIVSLLLVFLFRGYRRAMRTNRILYRHVQDSLHLEEEKTKYKGSRLTDDAKELLAQRIDAAMQNTDEICNSDFNLDRLAELANSNYKEVSQVINEHYGKNFKALLNECRIREACRRLTDANFGHLTIEGVAISVGIKSRSHFNSYFKQVTGMSPSVYQKISKEEEKAD</sequence>
<evidence type="ECO:0000313" key="6">
    <source>
        <dbReference type="EMBL" id="MSS17464.1"/>
    </source>
</evidence>
<evidence type="ECO:0000256" key="4">
    <source>
        <dbReference type="SAM" id="Phobius"/>
    </source>
</evidence>
<name>A0A6L5XEL5_9BACT</name>
<gene>
    <name evidence="6" type="ORF">FYJ29_06805</name>
</gene>
<dbReference type="Gene3D" id="1.10.10.60">
    <property type="entry name" value="Homeodomain-like"/>
    <property type="match status" value="2"/>
</dbReference>
<dbReference type="InterPro" id="IPR018060">
    <property type="entry name" value="HTH_AraC"/>
</dbReference>